<protein>
    <submittedName>
        <fullName evidence="8">Phosphoribosylformylglycinamidine synthase 1</fullName>
    </submittedName>
</protein>
<dbReference type="InterPro" id="IPR029062">
    <property type="entry name" value="Class_I_gatase-like"/>
</dbReference>
<keyword evidence="7" id="KW-0315">Glutamine amidotransferase</keyword>
<evidence type="ECO:0000256" key="3">
    <source>
        <dbReference type="ARBA" id="ARBA00022741"/>
    </source>
</evidence>
<evidence type="ECO:0000256" key="7">
    <source>
        <dbReference type="ARBA" id="ARBA00022962"/>
    </source>
</evidence>
<evidence type="ECO:0000256" key="4">
    <source>
        <dbReference type="ARBA" id="ARBA00022755"/>
    </source>
</evidence>
<evidence type="ECO:0000256" key="5">
    <source>
        <dbReference type="ARBA" id="ARBA00022801"/>
    </source>
</evidence>
<organism evidence="8">
    <name type="scientific">uncultured Desulfobacterium sp</name>
    <dbReference type="NCBI Taxonomy" id="201089"/>
    <lineage>
        <taxon>Bacteria</taxon>
        <taxon>Pseudomonadati</taxon>
        <taxon>Thermodesulfobacteriota</taxon>
        <taxon>Desulfobacteria</taxon>
        <taxon>Desulfobacterales</taxon>
        <taxon>Desulfobacteriaceae</taxon>
        <taxon>Desulfobacterium</taxon>
        <taxon>environmental samples</taxon>
    </lineage>
</organism>
<dbReference type="PANTHER" id="PTHR10099">
    <property type="entry name" value="PHOSPHORIBOSYLFORMYLGLYCINAMIDINE SYNTHASE"/>
    <property type="match status" value="1"/>
</dbReference>
<gene>
    <name evidence="8" type="ORF">N47_A10260</name>
</gene>
<dbReference type="EMBL" id="FR695864">
    <property type="protein sequence ID" value="CBX26997.1"/>
    <property type="molecule type" value="Genomic_DNA"/>
</dbReference>
<keyword evidence="1" id="KW-0963">Cytoplasm</keyword>
<keyword evidence="5" id="KW-0378">Hydrolase</keyword>
<proteinExistence type="predicted"/>
<dbReference type="PIRSF" id="PIRSF001586">
    <property type="entry name" value="FGAM_synth_I"/>
    <property type="match status" value="1"/>
</dbReference>
<dbReference type="SMART" id="SM01211">
    <property type="entry name" value="GATase_5"/>
    <property type="match status" value="1"/>
</dbReference>
<dbReference type="Gene3D" id="3.40.50.880">
    <property type="match status" value="1"/>
</dbReference>
<reference evidence="8" key="1">
    <citation type="journal article" date="2011" name="Environ. Microbiol.">
        <title>Genomic insights into the metabolic potential of the polycyclic aromatic hydrocarbon degrading sulfate-reducing Deltaproteobacterium N47.</title>
        <authorList>
            <person name="Bergmann F."/>
            <person name="Selesi D."/>
            <person name="Weinmaier T."/>
            <person name="Tischler P."/>
            <person name="Rattei T."/>
            <person name="Meckenstock R.U."/>
        </authorList>
    </citation>
    <scope>NUCLEOTIDE SEQUENCE</scope>
</reference>
<dbReference type="AlphaFoldDB" id="E1Y8V3"/>
<dbReference type="GO" id="GO:0005524">
    <property type="term" value="F:ATP binding"/>
    <property type="evidence" value="ECO:0007669"/>
    <property type="project" value="UniProtKB-KW"/>
</dbReference>
<dbReference type="Pfam" id="PF13507">
    <property type="entry name" value="GATase_5"/>
    <property type="match status" value="1"/>
</dbReference>
<dbReference type="PROSITE" id="PS51273">
    <property type="entry name" value="GATASE_TYPE_1"/>
    <property type="match status" value="1"/>
</dbReference>
<dbReference type="GO" id="GO:0016787">
    <property type="term" value="F:hydrolase activity"/>
    <property type="evidence" value="ECO:0007669"/>
    <property type="project" value="UniProtKB-KW"/>
</dbReference>
<keyword evidence="4" id="KW-0658">Purine biosynthesis</keyword>
<evidence type="ECO:0000256" key="1">
    <source>
        <dbReference type="ARBA" id="ARBA00022490"/>
    </source>
</evidence>
<evidence type="ECO:0000256" key="2">
    <source>
        <dbReference type="ARBA" id="ARBA00022598"/>
    </source>
</evidence>
<dbReference type="CDD" id="cd01740">
    <property type="entry name" value="GATase1_FGAR_AT"/>
    <property type="match status" value="1"/>
</dbReference>
<keyword evidence="3" id="KW-0547">Nucleotide-binding</keyword>
<sequence length="283" mass="31362">MKKSMETAFWRPDMSRVNVLVLAGYGLNCDYETSYAFELAGATAKRVHINSLIDGDVKLSDFNVLVFTGGFGWGDDHGAGVVQAVKLGTKLGDKILDFIRRGNLVIGICNGFQAIVNLGLLPGFDNDYATRSLALTFNDCGNFRDGWVHLKVNNLSPCVFTKGLKNIELPIRHGEGKFYSDESTIKRLIENNQVVIQYAMPEGKPANGKFPCNPNGSVKDIAGICDPSGRIFGLMPHPEAYNHFTNHPDWTRHKEYTKRSGENEPNIIPTGILIFKNAVDYFL</sequence>
<keyword evidence="2" id="KW-0436">Ligase</keyword>
<name>E1Y8V3_9BACT</name>
<evidence type="ECO:0000313" key="8">
    <source>
        <dbReference type="EMBL" id="CBX26997.1"/>
    </source>
</evidence>
<dbReference type="GO" id="GO:0005737">
    <property type="term" value="C:cytoplasm"/>
    <property type="evidence" value="ECO:0007669"/>
    <property type="project" value="TreeGrafter"/>
</dbReference>
<accession>E1Y8V3</accession>
<dbReference type="NCBIfam" id="TIGR01737">
    <property type="entry name" value="FGAM_synth_I"/>
    <property type="match status" value="1"/>
</dbReference>
<dbReference type="GO" id="GO:0004642">
    <property type="term" value="F:phosphoribosylformylglycinamidine synthase activity"/>
    <property type="evidence" value="ECO:0007669"/>
    <property type="project" value="InterPro"/>
</dbReference>
<keyword evidence="6" id="KW-0067">ATP-binding</keyword>
<dbReference type="PANTHER" id="PTHR10099:SF1">
    <property type="entry name" value="PHOSPHORIBOSYLFORMYLGLYCINAMIDINE SYNTHASE"/>
    <property type="match status" value="1"/>
</dbReference>
<dbReference type="InterPro" id="IPR010075">
    <property type="entry name" value="PRibForGlyAmidine_synth_PurQ"/>
</dbReference>
<evidence type="ECO:0000256" key="6">
    <source>
        <dbReference type="ARBA" id="ARBA00022840"/>
    </source>
</evidence>
<dbReference type="SUPFAM" id="SSF52317">
    <property type="entry name" value="Class I glutamine amidotransferase-like"/>
    <property type="match status" value="1"/>
</dbReference>
<dbReference type="GO" id="GO:0006189">
    <property type="term" value="P:'de novo' IMP biosynthetic process"/>
    <property type="evidence" value="ECO:0007669"/>
    <property type="project" value="InterPro"/>
</dbReference>